<dbReference type="RefSeq" id="XP_026688275.1">
    <property type="nucleotide sequence ID" value="XM_026832474.1"/>
</dbReference>
<gene>
    <name evidence="2" type="primary">LOC113472673</name>
</gene>
<dbReference type="Proteomes" id="UP000079169">
    <property type="component" value="Unplaced"/>
</dbReference>
<evidence type="ECO:0000313" key="1">
    <source>
        <dbReference type="Proteomes" id="UP000079169"/>
    </source>
</evidence>
<reference evidence="2" key="1">
    <citation type="submission" date="2025-08" db="UniProtKB">
        <authorList>
            <consortium name="RefSeq"/>
        </authorList>
    </citation>
    <scope>IDENTIFICATION</scope>
</reference>
<evidence type="ECO:0000313" key="2">
    <source>
        <dbReference type="RefSeq" id="XP_026688275.1"/>
    </source>
</evidence>
<dbReference type="Gene3D" id="3.40.50.300">
    <property type="entry name" value="P-loop containing nucleotide triphosphate hydrolases"/>
    <property type="match status" value="1"/>
</dbReference>
<proteinExistence type="predicted"/>
<dbReference type="PaxDb" id="121845-A0A3Q0JNB2"/>
<dbReference type="KEGG" id="dci:113472673"/>
<dbReference type="STRING" id="121845.A0A3Q0JNB2"/>
<accession>A0A3Q0JNB2</accession>
<dbReference type="Pfam" id="PF13671">
    <property type="entry name" value="AAA_33"/>
    <property type="match status" value="1"/>
</dbReference>
<dbReference type="GO" id="GO:0005634">
    <property type="term" value="C:nucleus"/>
    <property type="evidence" value="ECO:0007669"/>
    <property type="project" value="TreeGrafter"/>
</dbReference>
<dbReference type="PANTHER" id="PTHR12381:SF56">
    <property type="entry name" value="B30.2_SPRY DOMAIN-CONTAINING PROTEIN-RELATED"/>
    <property type="match status" value="1"/>
</dbReference>
<dbReference type="GO" id="GO:0003723">
    <property type="term" value="F:RNA binding"/>
    <property type="evidence" value="ECO:0007669"/>
    <property type="project" value="TreeGrafter"/>
</dbReference>
<dbReference type="GeneID" id="113472673"/>
<dbReference type="GO" id="GO:0000380">
    <property type="term" value="P:alternative mRNA splicing, via spliceosome"/>
    <property type="evidence" value="ECO:0007669"/>
    <property type="project" value="TreeGrafter"/>
</dbReference>
<sequence length="100" mass="11505">MLMMCGLPGAGKTYWVREHIKNNPEKLYNVFGTFSLINKMKVSDSPYVTRHSGSSDKWLENQLADLLLLGKIVGSFDELGNCLANPIFYNTHIRYYLDDW</sequence>
<dbReference type="AlphaFoldDB" id="A0A3Q0JNB2"/>
<organism evidence="1 2">
    <name type="scientific">Diaphorina citri</name>
    <name type="common">Asian citrus psyllid</name>
    <dbReference type="NCBI Taxonomy" id="121845"/>
    <lineage>
        <taxon>Eukaryota</taxon>
        <taxon>Metazoa</taxon>
        <taxon>Ecdysozoa</taxon>
        <taxon>Arthropoda</taxon>
        <taxon>Hexapoda</taxon>
        <taxon>Insecta</taxon>
        <taxon>Pterygota</taxon>
        <taxon>Neoptera</taxon>
        <taxon>Paraneoptera</taxon>
        <taxon>Hemiptera</taxon>
        <taxon>Sternorrhyncha</taxon>
        <taxon>Psylloidea</taxon>
        <taxon>Psyllidae</taxon>
        <taxon>Diaphorininae</taxon>
        <taxon>Diaphorina</taxon>
    </lineage>
</organism>
<name>A0A3Q0JNB2_DIACI</name>
<protein>
    <submittedName>
        <fullName evidence="2">Uncharacterized protein LOC113472673</fullName>
    </submittedName>
</protein>
<keyword evidence="1" id="KW-1185">Reference proteome</keyword>
<dbReference type="InterPro" id="IPR027417">
    <property type="entry name" value="P-loop_NTPase"/>
</dbReference>
<dbReference type="PANTHER" id="PTHR12381">
    <property type="entry name" value="HETEROGENEOUS NUCLEAR RIBONUCLEOPROTEIN U FAMILY MEMBER"/>
    <property type="match status" value="1"/>
</dbReference>